<feature type="transmembrane region" description="Helical" evidence="10">
    <location>
        <begin position="76"/>
        <end position="95"/>
    </location>
</feature>
<dbReference type="Pfam" id="PF00690">
    <property type="entry name" value="Cation_ATPase_N"/>
    <property type="match status" value="1"/>
</dbReference>
<dbReference type="NCBIfam" id="TIGR01494">
    <property type="entry name" value="ATPase_P-type"/>
    <property type="match status" value="2"/>
</dbReference>
<dbReference type="InterPro" id="IPR018303">
    <property type="entry name" value="ATPase_P-typ_P_site"/>
</dbReference>
<dbReference type="SFLD" id="SFLDS00003">
    <property type="entry name" value="Haloacid_Dehalogenase"/>
    <property type="match status" value="1"/>
</dbReference>
<dbReference type="InterPro" id="IPR008250">
    <property type="entry name" value="ATPase_P-typ_transduc_dom_A_sf"/>
</dbReference>
<feature type="transmembrane region" description="Helical" evidence="10">
    <location>
        <begin position="759"/>
        <end position="780"/>
    </location>
</feature>
<dbReference type="InterPro" id="IPR023298">
    <property type="entry name" value="ATPase_P-typ_TM_dom_sf"/>
</dbReference>
<feature type="transmembrane region" description="Helical" evidence="10">
    <location>
        <begin position="825"/>
        <end position="846"/>
    </location>
</feature>
<evidence type="ECO:0000256" key="5">
    <source>
        <dbReference type="ARBA" id="ARBA00022741"/>
    </source>
</evidence>
<evidence type="ECO:0000259" key="11">
    <source>
        <dbReference type="SMART" id="SM00831"/>
    </source>
</evidence>
<evidence type="ECO:0000313" key="12">
    <source>
        <dbReference type="EMBL" id="OGY37802.1"/>
    </source>
</evidence>
<dbReference type="PRINTS" id="PR00119">
    <property type="entry name" value="CATATPASE"/>
</dbReference>
<feature type="transmembrane region" description="Helical" evidence="10">
    <location>
        <begin position="786"/>
        <end position="804"/>
    </location>
</feature>
<dbReference type="SUPFAM" id="SSF81660">
    <property type="entry name" value="Metal cation-transporting ATPase, ATP-binding domain N"/>
    <property type="match status" value="1"/>
</dbReference>
<dbReference type="SMART" id="SM00831">
    <property type="entry name" value="Cation_ATPase_N"/>
    <property type="match status" value="1"/>
</dbReference>
<keyword evidence="9 10" id="KW-0472">Membrane</keyword>
<gene>
    <name evidence="12" type="ORF">A3E36_02305</name>
</gene>
<evidence type="ECO:0000256" key="10">
    <source>
        <dbReference type="SAM" id="Phobius"/>
    </source>
</evidence>
<reference evidence="12 13" key="1">
    <citation type="journal article" date="2016" name="Nat. Commun.">
        <title>Thousands of microbial genomes shed light on interconnected biogeochemical processes in an aquifer system.</title>
        <authorList>
            <person name="Anantharaman K."/>
            <person name="Brown C.T."/>
            <person name="Hug L.A."/>
            <person name="Sharon I."/>
            <person name="Castelle C.J."/>
            <person name="Probst A.J."/>
            <person name="Thomas B.C."/>
            <person name="Singh A."/>
            <person name="Wilkins M.J."/>
            <person name="Karaoz U."/>
            <person name="Brodie E.L."/>
            <person name="Williams K.H."/>
            <person name="Hubbard S.S."/>
            <person name="Banfield J.F."/>
        </authorList>
    </citation>
    <scope>NUCLEOTIDE SEQUENCE [LARGE SCALE GENOMIC DNA]</scope>
</reference>
<keyword evidence="5" id="KW-0547">Nucleotide-binding</keyword>
<organism evidence="12 13">
    <name type="scientific">Candidatus Andersenbacteria bacterium RIFCSPHIGHO2_12_FULL_45_11b</name>
    <dbReference type="NCBI Taxonomy" id="1797282"/>
    <lineage>
        <taxon>Bacteria</taxon>
        <taxon>Candidatus Anderseniibacteriota</taxon>
    </lineage>
</organism>
<dbReference type="InterPro" id="IPR023299">
    <property type="entry name" value="ATPase_P-typ_cyto_dom_N"/>
</dbReference>
<dbReference type="PANTHER" id="PTHR43294:SF21">
    <property type="entry name" value="CATION TRANSPORTING ATPASE"/>
    <property type="match status" value="1"/>
</dbReference>
<dbReference type="SUPFAM" id="SSF56784">
    <property type="entry name" value="HAD-like"/>
    <property type="match status" value="1"/>
</dbReference>
<protein>
    <recommendedName>
        <fullName evidence="11">Cation-transporting P-type ATPase N-terminal domain-containing protein</fullName>
    </recommendedName>
</protein>
<dbReference type="EMBL" id="MHHS01000004">
    <property type="protein sequence ID" value="OGY37802.1"/>
    <property type="molecule type" value="Genomic_DNA"/>
</dbReference>
<dbReference type="PANTHER" id="PTHR43294">
    <property type="entry name" value="SODIUM/POTASSIUM-TRANSPORTING ATPASE SUBUNIT ALPHA"/>
    <property type="match status" value="1"/>
</dbReference>
<dbReference type="Pfam" id="PF00689">
    <property type="entry name" value="Cation_ATPase_C"/>
    <property type="match status" value="1"/>
</dbReference>
<dbReference type="InterPro" id="IPR004014">
    <property type="entry name" value="ATPase_P-typ_cation-transptr_N"/>
</dbReference>
<accession>A0A1G1XCV8</accession>
<proteinExistence type="inferred from homology"/>
<evidence type="ECO:0000256" key="9">
    <source>
        <dbReference type="ARBA" id="ARBA00023136"/>
    </source>
</evidence>
<feature type="transmembrane region" description="Helical" evidence="10">
    <location>
        <begin position="716"/>
        <end position="738"/>
    </location>
</feature>
<keyword evidence="8 10" id="KW-1133">Transmembrane helix</keyword>
<dbReference type="InterPro" id="IPR059000">
    <property type="entry name" value="ATPase_P-type_domA"/>
</dbReference>
<feature type="transmembrane region" description="Helical" evidence="10">
    <location>
        <begin position="242"/>
        <end position="263"/>
    </location>
</feature>
<evidence type="ECO:0000256" key="3">
    <source>
        <dbReference type="ARBA" id="ARBA00022475"/>
    </source>
</evidence>
<dbReference type="GO" id="GO:0016887">
    <property type="term" value="F:ATP hydrolysis activity"/>
    <property type="evidence" value="ECO:0007669"/>
    <property type="project" value="InterPro"/>
</dbReference>
<dbReference type="InterPro" id="IPR006068">
    <property type="entry name" value="ATPase_P-typ_cation-transptr_C"/>
</dbReference>
<keyword evidence="6" id="KW-0067">ATP-binding</keyword>
<dbReference type="InterPro" id="IPR023214">
    <property type="entry name" value="HAD_sf"/>
</dbReference>
<dbReference type="Pfam" id="PF00122">
    <property type="entry name" value="E1-E2_ATPase"/>
    <property type="match status" value="1"/>
</dbReference>
<feature type="domain" description="Cation-transporting P-type ATPase N-terminal" evidence="11">
    <location>
        <begin position="2"/>
        <end position="75"/>
    </location>
</feature>
<evidence type="ECO:0000256" key="2">
    <source>
        <dbReference type="ARBA" id="ARBA00005675"/>
    </source>
</evidence>
<keyword evidence="3" id="KW-1003">Cell membrane</keyword>
<evidence type="ECO:0000256" key="6">
    <source>
        <dbReference type="ARBA" id="ARBA00022840"/>
    </source>
</evidence>
<dbReference type="InterPro" id="IPR001757">
    <property type="entry name" value="P_typ_ATPase"/>
</dbReference>
<evidence type="ECO:0000256" key="7">
    <source>
        <dbReference type="ARBA" id="ARBA00022967"/>
    </source>
</evidence>
<dbReference type="AlphaFoldDB" id="A0A1G1XCV8"/>
<comment type="caution">
    <text evidence="12">The sequence shown here is derived from an EMBL/GenBank/DDBJ whole genome shotgun (WGS) entry which is preliminary data.</text>
</comment>
<dbReference type="InterPro" id="IPR036412">
    <property type="entry name" value="HAD-like_sf"/>
</dbReference>
<evidence type="ECO:0000256" key="4">
    <source>
        <dbReference type="ARBA" id="ARBA00022692"/>
    </source>
</evidence>
<evidence type="ECO:0000256" key="1">
    <source>
        <dbReference type="ARBA" id="ARBA00004651"/>
    </source>
</evidence>
<dbReference type="InterPro" id="IPR050510">
    <property type="entry name" value="Cation_transp_ATPase_P-type"/>
</dbReference>
<comment type="subcellular location">
    <subcellularLocation>
        <location evidence="1">Cell membrane</location>
        <topology evidence="1">Multi-pass membrane protein</topology>
    </subcellularLocation>
</comment>
<dbReference type="Gene3D" id="3.40.1110.10">
    <property type="entry name" value="Calcium-transporting ATPase, cytoplasmic domain N"/>
    <property type="match status" value="1"/>
</dbReference>
<dbReference type="PROSITE" id="PS00154">
    <property type="entry name" value="ATPASE_E1_E2"/>
    <property type="match status" value="1"/>
</dbReference>
<dbReference type="Gene3D" id="1.20.1110.10">
    <property type="entry name" value="Calcium-transporting ATPase, transmembrane domain"/>
    <property type="match status" value="1"/>
</dbReference>
<dbReference type="SFLD" id="SFLDG00002">
    <property type="entry name" value="C1.7:_P-type_atpase_like"/>
    <property type="match status" value="1"/>
</dbReference>
<evidence type="ECO:0000256" key="8">
    <source>
        <dbReference type="ARBA" id="ARBA00022989"/>
    </source>
</evidence>
<dbReference type="GO" id="GO:0005886">
    <property type="term" value="C:plasma membrane"/>
    <property type="evidence" value="ECO:0007669"/>
    <property type="project" value="UniProtKB-SubCell"/>
</dbReference>
<dbReference type="Pfam" id="PF13246">
    <property type="entry name" value="Cation_ATPase"/>
    <property type="match status" value="1"/>
</dbReference>
<dbReference type="SUPFAM" id="SSF81653">
    <property type="entry name" value="Calcium ATPase, transduction domain A"/>
    <property type="match status" value="1"/>
</dbReference>
<dbReference type="PRINTS" id="PR00120">
    <property type="entry name" value="HATPASE"/>
</dbReference>
<dbReference type="Gene3D" id="3.40.50.1000">
    <property type="entry name" value="HAD superfamily/HAD-like"/>
    <property type="match status" value="1"/>
</dbReference>
<dbReference type="SFLD" id="SFLDF00027">
    <property type="entry name" value="p-type_atpase"/>
    <property type="match status" value="1"/>
</dbReference>
<comment type="similarity">
    <text evidence="2">Belongs to the cation transport ATPase (P-type) (TC 3.A.3) family. Type IIA subfamily.</text>
</comment>
<dbReference type="Proteomes" id="UP000177941">
    <property type="component" value="Unassembled WGS sequence"/>
</dbReference>
<dbReference type="InterPro" id="IPR044492">
    <property type="entry name" value="P_typ_ATPase_HD_dom"/>
</dbReference>
<feature type="transmembrane region" description="Helical" evidence="10">
    <location>
        <begin position="50"/>
        <end position="70"/>
    </location>
</feature>
<feature type="transmembrane region" description="Helical" evidence="10">
    <location>
        <begin position="283"/>
        <end position="300"/>
    </location>
</feature>
<dbReference type="GO" id="GO:0005524">
    <property type="term" value="F:ATP binding"/>
    <property type="evidence" value="ECO:0007669"/>
    <property type="project" value="UniProtKB-KW"/>
</dbReference>
<keyword evidence="4 10" id="KW-0812">Transmembrane</keyword>
<name>A0A1G1XCV8_9BACT</name>
<dbReference type="SUPFAM" id="SSF81665">
    <property type="entry name" value="Calcium ATPase, transmembrane domain M"/>
    <property type="match status" value="1"/>
</dbReference>
<sequence length="885" mass="96106">MLWYAKTAEDAMQQLGVSTEGLLASEAQQRLERYGSNALPEGSRDSWIRLFFRQFSSALIYILLIAAVVLGIMGDILDAVIIVSVLFLNAIVGSFQEGRAQNTLASLKKFTEATATIKRENREITVSGSEVVPGDILILSEGERIVADARIILVSGLKVDEAALTGESEPVHKNADSLASKSLPVTDQNNMVFSGTYIVSGNGLAVVVATGLETAMGKIAKKISTIDTEIPLKIEIRRITRVIVSGVFALTIFLMGYGVLAGLPLREMFKTAVALAVSSVPEGLPVVVTLVLATGVWRMSKRNVLVRRLQAVEALGQARIIAVDKTGTLTRNQMIIERAYINGSYYAVSGSGYSASGDITAEATGKTAADSPEVQLAARAAAFCANAHITYSEDTKEWSVAGDPTDAALLVFGEKARVFRNDLLSTYPLLHEIPFSYEKKYHATVHNVDGRAFTAVVGSPDEVMALCRTRWSPDGTHAKITNADHEEINQALASMAENGLRVLAFAISESDVENSGEMAGKKLAFGGLYGMKDGLRSEVHEALRLAQDAGAKVVMITGDHVITARAVAREAGIYQEGDVILTGNDLVEMSDEELASRLPRTTVFARVTPDHKLRIVQAYRQIGEVISMTGDGVNDAPSLVAADLGIAMGKIGTEVAKEAADIVLLDDNFGSIVSAIEEGRHIYRTIRKVVLYLLSTSVGEVLTVLLAIIAGYPLPILAVQILWLNLVTDGFLDIALGMDPKDKDLLAERTRKPRVLNRVTILRMFTMALPMVLGSLFIFTEYLSQGLEKAQTMTLTVLAMFQWFNAWNCRSERESIFTTNPFSNVYLIGAQIIVIILQLSAVYLPFFQFILRTTPLEARDWLVAGVVASSILFVEEGRKALHRLL</sequence>
<keyword evidence="7" id="KW-1278">Translocase</keyword>
<feature type="transmembrane region" description="Helical" evidence="10">
    <location>
        <begin position="689"/>
        <end position="710"/>
    </location>
</feature>
<evidence type="ECO:0000313" key="13">
    <source>
        <dbReference type="Proteomes" id="UP000177941"/>
    </source>
</evidence>
<dbReference type="Gene3D" id="2.70.150.10">
    <property type="entry name" value="Calcium-transporting ATPase, cytoplasmic transduction domain A"/>
    <property type="match status" value="1"/>
</dbReference>